<dbReference type="Pfam" id="PF07859">
    <property type="entry name" value="Abhydrolase_3"/>
    <property type="match status" value="1"/>
</dbReference>
<gene>
    <name evidence="3" type="ORF">FV139_05200</name>
</gene>
<dbReference type="Proteomes" id="UP000321039">
    <property type="component" value="Unassembled WGS sequence"/>
</dbReference>
<dbReference type="GO" id="GO:0016787">
    <property type="term" value="F:hydrolase activity"/>
    <property type="evidence" value="ECO:0007669"/>
    <property type="project" value="UniProtKB-KW"/>
</dbReference>
<dbReference type="Gene3D" id="3.40.50.1820">
    <property type="entry name" value="alpha/beta hydrolase"/>
    <property type="match status" value="1"/>
</dbReference>
<keyword evidence="4" id="KW-1185">Reference proteome</keyword>
<evidence type="ECO:0000259" key="2">
    <source>
        <dbReference type="Pfam" id="PF07859"/>
    </source>
</evidence>
<dbReference type="PANTHER" id="PTHR48081">
    <property type="entry name" value="AB HYDROLASE SUPERFAMILY PROTEIN C4A8.06C"/>
    <property type="match status" value="1"/>
</dbReference>
<organism evidence="3 4">
    <name type="scientific">Parahaliea maris</name>
    <dbReference type="NCBI Taxonomy" id="2716870"/>
    <lineage>
        <taxon>Bacteria</taxon>
        <taxon>Pseudomonadati</taxon>
        <taxon>Pseudomonadota</taxon>
        <taxon>Gammaproteobacteria</taxon>
        <taxon>Cellvibrionales</taxon>
        <taxon>Halieaceae</taxon>
        <taxon>Parahaliea</taxon>
    </lineage>
</organism>
<comment type="caution">
    <text evidence="3">The sequence shown here is derived from an EMBL/GenBank/DDBJ whole genome shotgun (WGS) entry which is preliminary data.</text>
</comment>
<dbReference type="InterPro" id="IPR050300">
    <property type="entry name" value="GDXG_lipolytic_enzyme"/>
</dbReference>
<dbReference type="AlphaFoldDB" id="A0A5C9A3K6"/>
<dbReference type="InterPro" id="IPR029058">
    <property type="entry name" value="AB_hydrolase_fold"/>
</dbReference>
<evidence type="ECO:0000313" key="4">
    <source>
        <dbReference type="Proteomes" id="UP000321039"/>
    </source>
</evidence>
<dbReference type="RefSeq" id="WP_148067207.1">
    <property type="nucleotide sequence ID" value="NZ_VRZA01000002.1"/>
</dbReference>
<dbReference type="PANTHER" id="PTHR48081:SF8">
    <property type="entry name" value="ALPHA_BETA HYDROLASE FOLD-3 DOMAIN-CONTAINING PROTEIN-RELATED"/>
    <property type="match status" value="1"/>
</dbReference>
<keyword evidence="1 3" id="KW-0378">Hydrolase</keyword>
<proteinExistence type="predicted"/>
<dbReference type="SUPFAM" id="SSF53474">
    <property type="entry name" value="alpha/beta-Hydrolases"/>
    <property type="match status" value="1"/>
</dbReference>
<sequence length="311" mass="34643">MRGILSPKLDDFIDNINTQIEQAAKEGIKPTPALARSRLEALAAFITREEPVSYWSEQSIQLEDHAVPVLVYSPDPAVALPVMVFFHGGGHMCGSAKLYDPICRRIANTAQVVVVSVDYRLAPEYPYPNALEEGEQVLLRYREVLQDVAHTETLLVCGDSAGGAMCTSLVARMVGNPDLHIAQQILVYPSVDYTMNMPSIEENGKGFFLEKPRIQWYFDNYLPADCDRASVSPLHMPLPDNLPRTLVIVAGCDPLRDEGLAYAERLSALNADVEIQNFEGMVHAFMNLEDLVPDECQQLYRCMGDFIHSAR</sequence>
<evidence type="ECO:0000256" key="1">
    <source>
        <dbReference type="ARBA" id="ARBA00022801"/>
    </source>
</evidence>
<feature type="domain" description="Alpha/beta hydrolase fold-3" evidence="2">
    <location>
        <begin position="83"/>
        <end position="286"/>
    </location>
</feature>
<protein>
    <submittedName>
        <fullName evidence="3">Alpha/beta hydrolase</fullName>
    </submittedName>
</protein>
<accession>A0A5C9A3K6</accession>
<name>A0A5C9A3K6_9GAMM</name>
<reference evidence="3 4" key="1">
    <citation type="submission" date="2019-08" db="EMBL/GenBank/DDBJ databases">
        <title>Parahaliea maris sp. nov., isolated from the surface seawater.</title>
        <authorList>
            <person name="Liu Y."/>
        </authorList>
    </citation>
    <scope>NUCLEOTIDE SEQUENCE [LARGE SCALE GENOMIC DNA]</scope>
    <source>
        <strain evidence="3 4">HSLHS9</strain>
    </source>
</reference>
<evidence type="ECO:0000313" key="3">
    <source>
        <dbReference type="EMBL" id="TXS95296.1"/>
    </source>
</evidence>
<dbReference type="EMBL" id="VRZA01000002">
    <property type="protein sequence ID" value="TXS95296.1"/>
    <property type="molecule type" value="Genomic_DNA"/>
</dbReference>
<dbReference type="InterPro" id="IPR013094">
    <property type="entry name" value="AB_hydrolase_3"/>
</dbReference>